<evidence type="ECO:0000313" key="3">
    <source>
        <dbReference type="WBParaSite" id="Csp11.Scaffold628.g7133.t1"/>
    </source>
</evidence>
<organism evidence="2 3">
    <name type="scientific">Caenorhabditis tropicalis</name>
    <dbReference type="NCBI Taxonomy" id="1561998"/>
    <lineage>
        <taxon>Eukaryota</taxon>
        <taxon>Metazoa</taxon>
        <taxon>Ecdysozoa</taxon>
        <taxon>Nematoda</taxon>
        <taxon>Chromadorea</taxon>
        <taxon>Rhabditida</taxon>
        <taxon>Rhabditina</taxon>
        <taxon>Rhabditomorpha</taxon>
        <taxon>Rhabditoidea</taxon>
        <taxon>Rhabditidae</taxon>
        <taxon>Peloderinae</taxon>
        <taxon>Caenorhabditis</taxon>
    </lineage>
</organism>
<accession>A0A1I7TLL4</accession>
<feature type="compositionally biased region" description="Polar residues" evidence="1">
    <location>
        <begin position="35"/>
        <end position="49"/>
    </location>
</feature>
<proteinExistence type="predicted"/>
<dbReference type="AlphaFoldDB" id="A0A1I7TLL4"/>
<protein>
    <submittedName>
        <fullName evidence="3">AGC-kinase C-terminal domain-containing protein</fullName>
    </submittedName>
</protein>
<feature type="region of interest" description="Disordered" evidence="1">
    <location>
        <begin position="16"/>
        <end position="100"/>
    </location>
</feature>
<sequence>MNALKSIFCCFKKVGRPKKQTTGEQPDNAPCPQFTDLQTIPSKDSQNPETVPEALPEENPSVEPKEETAVEPTATEQTETKPPTPLVPDATPAESTSIPHRNVCFRPKKLPAMPAVDNEYPFNLELHPVFEVKKPDFGGDKECPDSSSETPSTKQ</sequence>
<feature type="region of interest" description="Disordered" evidence="1">
    <location>
        <begin position="133"/>
        <end position="155"/>
    </location>
</feature>
<reference evidence="3" key="1">
    <citation type="submission" date="2016-11" db="UniProtKB">
        <authorList>
            <consortium name="WormBaseParasite"/>
        </authorList>
    </citation>
    <scope>IDENTIFICATION</scope>
</reference>
<keyword evidence="2" id="KW-1185">Reference proteome</keyword>
<feature type="compositionally biased region" description="Polar residues" evidence="1">
    <location>
        <begin position="145"/>
        <end position="155"/>
    </location>
</feature>
<feature type="compositionally biased region" description="Basic and acidic residues" evidence="1">
    <location>
        <begin position="133"/>
        <end position="144"/>
    </location>
</feature>
<evidence type="ECO:0000313" key="2">
    <source>
        <dbReference type="Proteomes" id="UP000095282"/>
    </source>
</evidence>
<dbReference type="WBParaSite" id="Csp11.Scaffold628.g7133.t1">
    <property type="protein sequence ID" value="Csp11.Scaffold628.g7133.t1"/>
    <property type="gene ID" value="Csp11.Scaffold628.g7133"/>
</dbReference>
<evidence type="ECO:0000256" key="1">
    <source>
        <dbReference type="SAM" id="MobiDB-lite"/>
    </source>
</evidence>
<dbReference type="Proteomes" id="UP000095282">
    <property type="component" value="Unplaced"/>
</dbReference>
<name>A0A1I7TLL4_9PELO</name>